<dbReference type="OrthoDB" id="692882at2759"/>
<dbReference type="AlphaFoldDB" id="A0A9P0ZIH2"/>
<evidence type="ECO:0000313" key="2">
    <source>
        <dbReference type="EMBL" id="CAH9100202.1"/>
    </source>
</evidence>
<keyword evidence="3" id="KW-1185">Reference proteome</keyword>
<protein>
    <recommendedName>
        <fullName evidence="4">HMA domain-containing protein</fullName>
    </recommendedName>
</protein>
<dbReference type="PANTHER" id="PTHR46932:SF12">
    <property type="entry name" value="HEAVY METAL-ASSOCIATED ISOPRENYLATED PLANT PROTEIN 47"/>
    <property type="match status" value="1"/>
</dbReference>
<comment type="caution">
    <text evidence="2">The sequence shown here is derived from an EMBL/GenBank/DDBJ whole genome shotgun (WGS) entry which is preliminary data.</text>
</comment>
<evidence type="ECO:0008006" key="4">
    <source>
        <dbReference type="Google" id="ProtNLM"/>
    </source>
</evidence>
<dbReference type="InterPro" id="IPR042885">
    <property type="entry name" value="HIPP47/16"/>
</dbReference>
<sequence>MVKQKAVISVTMRDEKARIKAHMIAVRQSGVVSASAEQEKGLIEVVGEFDVVVLTIELRKKLGHADILTVADVVEKKEEKKEEKKKEKKKEDEQPKPQNMMVTYDPSCFRPPPPYYYACPVDNYEYAAG</sequence>
<accession>A0A9P0ZIH2</accession>
<evidence type="ECO:0000313" key="3">
    <source>
        <dbReference type="Proteomes" id="UP001152484"/>
    </source>
</evidence>
<dbReference type="PANTHER" id="PTHR46932">
    <property type="entry name" value="HEAVY METAL-ASSOCIATED ISOPRENYLATED PLANT PROTEIN 47"/>
    <property type="match status" value="1"/>
</dbReference>
<gene>
    <name evidence="2" type="ORF">CEURO_LOCUS14813</name>
</gene>
<dbReference type="EMBL" id="CAMAPE010000038">
    <property type="protein sequence ID" value="CAH9100202.1"/>
    <property type="molecule type" value="Genomic_DNA"/>
</dbReference>
<organism evidence="2 3">
    <name type="scientific">Cuscuta europaea</name>
    <name type="common">European dodder</name>
    <dbReference type="NCBI Taxonomy" id="41803"/>
    <lineage>
        <taxon>Eukaryota</taxon>
        <taxon>Viridiplantae</taxon>
        <taxon>Streptophyta</taxon>
        <taxon>Embryophyta</taxon>
        <taxon>Tracheophyta</taxon>
        <taxon>Spermatophyta</taxon>
        <taxon>Magnoliopsida</taxon>
        <taxon>eudicotyledons</taxon>
        <taxon>Gunneridae</taxon>
        <taxon>Pentapetalae</taxon>
        <taxon>asterids</taxon>
        <taxon>lamiids</taxon>
        <taxon>Solanales</taxon>
        <taxon>Convolvulaceae</taxon>
        <taxon>Cuscuteae</taxon>
        <taxon>Cuscuta</taxon>
        <taxon>Cuscuta subgen. Cuscuta</taxon>
    </lineage>
</organism>
<evidence type="ECO:0000256" key="1">
    <source>
        <dbReference type="SAM" id="MobiDB-lite"/>
    </source>
</evidence>
<dbReference type="Gene3D" id="3.30.70.100">
    <property type="match status" value="1"/>
</dbReference>
<proteinExistence type="predicted"/>
<name>A0A9P0ZIH2_CUSEU</name>
<feature type="region of interest" description="Disordered" evidence="1">
    <location>
        <begin position="76"/>
        <end position="104"/>
    </location>
</feature>
<feature type="compositionally biased region" description="Basic and acidic residues" evidence="1">
    <location>
        <begin position="76"/>
        <end position="95"/>
    </location>
</feature>
<dbReference type="Proteomes" id="UP001152484">
    <property type="component" value="Unassembled WGS sequence"/>
</dbReference>
<reference evidence="2" key="1">
    <citation type="submission" date="2022-07" db="EMBL/GenBank/DDBJ databases">
        <authorList>
            <person name="Macas J."/>
            <person name="Novak P."/>
            <person name="Neumann P."/>
        </authorList>
    </citation>
    <scope>NUCLEOTIDE SEQUENCE</scope>
</reference>